<gene>
    <name evidence="2" type="ORF">K435DRAFT_573541</name>
</gene>
<dbReference type="PANTHER" id="PTHR40465:SF1">
    <property type="entry name" value="DUF6534 DOMAIN-CONTAINING PROTEIN"/>
    <property type="match status" value="1"/>
</dbReference>
<dbReference type="PANTHER" id="PTHR40465">
    <property type="entry name" value="CHROMOSOME 1, WHOLE GENOME SHOTGUN SEQUENCE"/>
    <property type="match status" value="1"/>
</dbReference>
<dbReference type="Proteomes" id="UP000297245">
    <property type="component" value="Unassembled WGS sequence"/>
</dbReference>
<evidence type="ECO:0000313" key="2">
    <source>
        <dbReference type="EMBL" id="THU83597.1"/>
    </source>
</evidence>
<dbReference type="OrthoDB" id="3223377at2759"/>
<feature type="transmembrane region" description="Helical" evidence="1">
    <location>
        <begin position="72"/>
        <end position="93"/>
    </location>
</feature>
<keyword evidence="1" id="KW-0812">Transmembrane</keyword>
<proteinExistence type="predicted"/>
<feature type="transmembrane region" description="Helical" evidence="1">
    <location>
        <begin position="6"/>
        <end position="23"/>
    </location>
</feature>
<feature type="transmembrane region" description="Helical" evidence="1">
    <location>
        <begin position="35"/>
        <end position="52"/>
    </location>
</feature>
<feature type="non-terminal residue" evidence="2">
    <location>
        <position position="1"/>
    </location>
</feature>
<reference evidence="2 3" key="1">
    <citation type="journal article" date="2019" name="Nat. Ecol. Evol.">
        <title>Megaphylogeny resolves global patterns of mushroom evolution.</title>
        <authorList>
            <person name="Varga T."/>
            <person name="Krizsan K."/>
            <person name="Foldi C."/>
            <person name="Dima B."/>
            <person name="Sanchez-Garcia M."/>
            <person name="Sanchez-Ramirez S."/>
            <person name="Szollosi G.J."/>
            <person name="Szarkandi J.G."/>
            <person name="Papp V."/>
            <person name="Albert L."/>
            <person name="Andreopoulos W."/>
            <person name="Angelini C."/>
            <person name="Antonin V."/>
            <person name="Barry K.W."/>
            <person name="Bougher N.L."/>
            <person name="Buchanan P."/>
            <person name="Buyck B."/>
            <person name="Bense V."/>
            <person name="Catcheside P."/>
            <person name="Chovatia M."/>
            <person name="Cooper J."/>
            <person name="Damon W."/>
            <person name="Desjardin D."/>
            <person name="Finy P."/>
            <person name="Geml J."/>
            <person name="Haridas S."/>
            <person name="Hughes K."/>
            <person name="Justo A."/>
            <person name="Karasinski D."/>
            <person name="Kautmanova I."/>
            <person name="Kiss B."/>
            <person name="Kocsube S."/>
            <person name="Kotiranta H."/>
            <person name="LaButti K.M."/>
            <person name="Lechner B.E."/>
            <person name="Liimatainen K."/>
            <person name="Lipzen A."/>
            <person name="Lukacs Z."/>
            <person name="Mihaltcheva S."/>
            <person name="Morgado L.N."/>
            <person name="Niskanen T."/>
            <person name="Noordeloos M.E."/>
            <person name="Ohm R.A."/>
            <person name="Ortiz-Santana B."/>
            <person name="Ovrebo C."/>
            <person name="Racz N."/>
            <person name="Riley R."/>
            <person name="Savchenko A."/>
            <person name="Shiryaev A."/>
            <person name="Soop K."/>
            <person name="Spirin V."/>
            <person name="Szebenyi C."/>
            <person name="Tomsovsky M."/>
            <person name="Tulloss R.E."/>
            <person name="Uehling J."/>
            <person name="Grigoriev I.V."/>
            <person name="Vagvolgyi C."/>
            <person name="Papp T."/>
            <person name="Martin F.M."/>
            <person name="Miettinen O."/>
            <person name="Hibbett D.S."/>
            <person name="Nagy L.G."/>
        </authorList>
    </citation>
    <scope>NUCLEOTIDE SEQUENCE [LARGE SCALE GENOMIC DNA]</scope>
    <source>
        <strain evidence="2 3">CBS 962.96</strain>
    </source>
</reference>
<keyword evidence="3" id="KW-1185">Reference proteome</keyword>
<dbReference type="AlphaFoldDB" id="A0A4S8L4V1"/>
<protein>
    <submittedName>
        <fullName evidence="2">Uncharacterized protein</fullName>
    </submittedName>
</protein>
<keyword evidence="1" id="KW-0472">Membrane</keyword>
<evidence type="ECO:0000256" key="1">
    <source>
        <dbReference type="SAM" id="Phobius"/>
    </source>
</evidence>
<sequence length="97" mass="10941">LIGFNLNWGLLGITIVQIYIYHLSFPNDSKYLKCIVYFLAVIDLSSSILIMADNYRWFGAGFGNMNTLTTPRLAPTACPILDGIIALVVQLFYSYRI</sequence>
<evidence type="ECO:0000313" key="3">
    <source>
        <dbReference type="Proteomes" id="UP000297245"/>
    </source>
</evidence>
<name>A0A4S8L4V1_DENBC</name>
<organism evidence="2 3">
    <name type="scientific">Dendrothele bispora (strain CBS 962.96)</name>
    <dbReference type="NCBI Taxonomy" id="1314807"/>
    <lineage>
        <taxon>Eukaryota</taxon>
        <taxon>Fungi</taxon>
        <taxon>Dikarya</taxon>
        <taxon>Basidiomycota</taxon>
        <taxon>Agaricomycotina</taxon>
        <taxon>Agaricomycetes</taxon>
        <taxon>Agaricomycetidae</taxon>
        <taxon>Agaricales</taxon>
        <taxon>Agaricales incertae sedis</taxon>
        <taxon>Dendrothele</taxon>
    </lineage>
</organism>
<accession>A0A4S8L4V1</accession>
<keyword evidence="1" id="KW-1133">Transmembrane helix</keyword>
<feature type="non-terminal residue" evidence="2">
    <location>
        <position position="97"/>
    </location>
</feature>
<dbReference type="EMBL" id="ML179653">
    <property type="protein sequence ID" value="THU83597.1"/>
    <property type="molecule type" value="Genomic_DNA"/>
</dbReference>